<protein>
    <submittedName>
        <fullName evidence="1">Uncharacterized protein</fullName>
    </submittedName>
</protein>
<name>A0A1C3TSB5_XANCT</name>
<reference evidence="2" key="1">
    <citation type="submission" date="2016-07" db="EMBL/GenBank/DDBJ databases">
        <authorList>
            <person name="Jaenicke Sebastian"/>
        </authorList>
    </citation>
    <scope>NUCLEOTIDE SEQUENCE [LARGE SCALE GENOMIC DNA]</scope>
</reference>
<gene>
    <name evidence="1" type="ORF">BN444_01026</name>
</gene>
<organism evidence="1 2">
    <name type="scientific">Xanthomonas translucens pv. translucens DSM 18974</name>
    <dbReference type="NCBI Taxonomy" id="1261556"/>
    <lineage>
        <taxon>Bacteria</taxon>
        <taxon>Pseudomonadati</taxon>
        <taxon>Pseudomonadota</taxon>
        <taxon>Gammaproteobacteria</taxon>
        <taxon>Lysobacterales</taxon>
        <taxon>Lysobacteraceae</taxon>
        <taxon>Xanthomonas</taxon>
        <taxon>Xanthomonas translucens group</taxon>
    </lineage>
</organism>
<evidence type="ECO:0000313" key="1">
    <source>
        <dbReference type="EMBL" id="SCB06138.1"/>
    </source>
</evidence>
<accession>A0A1C3TSB5</accession>
<sequence>MLLCSGYVAEPFGESGARPLAFRQAGFPPCDGLAVAARPAHSLITESSK</sequence>
<dbReference type="AlphaFoldDB" id="A0A1C3TSB5"/>
<proteinExistence type="predicted"/>
<dbReference type="EMBL" id="LT604072">
    <property type="protein sequence ID" value="SCB06138.1"/>
    <property type="molecule type" value="Genomic_DNA"/>
</dbReference>
<evidence type="ECO:0000313" key="2">
    <source>
        <dbReference type="Proteomes" id="UP000093071"/>
    </source>
</evidence>
<dbReference type="Proteomes" id="UP000093071">
    <property type="component" value="Chromosome I"/>
</dbReference>